<keyword evidence="9 10" id="KW-0739">Sodium transport</keyword>
<evidence type="ECO:0000256" key="6">
    <source>
        <dbReference type="ARBA" id="ARBA00023053"/>
    </source>
</evidence>
<dbReference type="Proteomes" id="UP000236655">
    <property type="component" value="Chromosome"/>
</dbReference>
<feature type="transmembrane region" description="Helical" evidence="10">
    <location>
        <begin position="211"/>
        <end position="228"/>
    </location>
</feature>
<dbReference type="PANTHER" id="PTHR10110:SF86">
    <property type="entry name" value="SODIUM_HYDROGEN EXCHANGER 7"/>
    <property type="match status" value="1"/>
</dbReference>
<evidence type="ECO:0000313" key="13">
    <source>
        <dbReference type="Proteomes" id="UP000236655"/>
    </source>
</evidence>
<feature type="transmembrane region" description="Helical" evidence="10">
    <location>
        <begin position="6"/>
        <end position="22"/>
    </location>
</feature>
<keyword evidence="8 10" id="KW-0472">Membrane</keyword>
<evidence type="ECO:0000259" key="11">
    <source>
        <dbReference type="Pfam" id="PF00999"/>
    </source>
</evidence>
<accession>A0A2I7N7Y2</accession>
<keyword evidence="10" id="KW-0997">Cell inner membrane</keyword>
<gene>
    <name evidence="12" type="ORF">CUN60_09750</name>
</gene>
<keyword evidence="3" id="KW-1003">Cell membrane</keyword>
<evidence type="ECO:0000256" key="8">
    <source>
        <dbReference type="ARBA" id="ARBA00023136"/>
    </source>
</evidence>
<dbReference type="GO" id="GO:0015386">
    <property type="term" value="F:potassium:proton antiporter activity"/>
    <property type="evidence" value="ECO:0007669"/>
    <property type="project" value="TreeGrafter"/>
</dbReference>
<feature type="transmembrane region" description="Helical" evidence="10">
    <location>
        <begin position="234"/>
        <end position="253"/>
    </location>
</feature>
<dbReference type="NCBIfam" id="TIGR00831">
    <property type="entry name" value="a_cpa1"/>
    <property type="match status" value="1"/>
</dbReference>
<keyword evidence="13" id="KW-1185">Reference proteome</keyword>
<reference evidence="13" key="1">
    <citation type="submission" date="2017-11" db="EMBL/GenBank/DDBJ databases">
        <authorList>
            <person name="Chan K.G."/>
            <person name="Lee L.S."/>
        </authorList>
    </citation>
    <scope>NUCLEOTIDE SEQUENCE [LARGE SCALE GENOMIC DNA]</scope>
    <source>
        <strain evidence="13">DSM 100970</strain>
    </source>
</reference>
<comment type="subcellular location">
    <subcellularLocation>
        <location evidence="10">Cell inner membrane</location>
        <topology evidence="10">Multi-pass membrane protein</topology>
    </subcellularLocation>
    <subcellularLocation>
        <location evidence="1">Cell membrane</location>
        <topology evidence="1">Multi-pass membrane protein</topology>
    </subcellularLocation>
</comment>
<proteinExistence type="inferred from homology"/>
<evidence type="ECO:0000256" key="3">
    <source>
        <dbReference type="ARBA" id="ARBA00022475"/>
    </source>
</evidence>
<keyword evidence="7 10" id="KW-0406">Ion transport</keyword>
<evidence type="ECO:0000256" key="5">
    <source>
        <dbReference type="ARBA" id="ARBA00022989"/>
    </source>
</evidence>
<feature type="transmembrane region" description="Helical" evidence="10">
    <location>
        <begin position="54"/>
        <end position="71"/>
    </location>
</feature>
<keyword evidence="2 10" id="KW-0813">Transport</keyword>
<keyword evidence="6 10" id="KW-0915">Sodium</keyword>
<keyword evidence="5 10" id="KW-1133">Transmembrane helix</keyword>
<dbReference type="InterPro" id="IPR006153">
    <property type="entry name" value="Cation/H_exchanger_TM"/>
</dbReference>
<dbReference type="AlphaFoldDB" id="A0A2I7N7Y2"/>
<dbReference type="PANTHER" id="PTHR10110">
    <property type="entry name" value="SODIUM/HYDROGEN EXCHANGER"/>
    <property type="match status" value="1"/>
</dbReference>
<dbReference type="KEGG" id="nba:CUN60_09750"/>
<comment type="function">
    <text evidence="10">Na(+)/H(+) antiporter that extrudes sodium in exchange for external protons.</text>
</comment>
<evidence type="ECO:0000313" key="12">
    <source>
        <dbReference type="EMBL" id="AUR52568.1"/>
    </source>
</evidence>
<organism evidence="12 13">
    <name type="scientific">Aquella oligotrophica</name>
    <dbReference type="NCBI Taxonomy" id="2067065"/>
    <lineage>
        <taxon>Bacteria</taxon>
        <taxon>Pseudomonadati</taxon>
        <taxon>Pseudomonadota</taxon>
        <taxon>Betaproteobacteria</taxon>
        <taxon>Neisseriales</taxon>
        <taxon>Neisseriaceae</taxon>
        <taxon>Aquella</taxon>
    </lineage>
</organism>
<evidence type="ECO:0000256" key="2">
    <source>
        <dbReference type="ARBA" id="ARBA00022448"/>
    </source>
</evidence>
<feature type="transmembrane region" description="Helical" evidence="10">
    <location>
        <begin position="29"/>
        <end position="48"/>
    </location>
</feature>
<feature type="domain" description="Cation/H+ exchanger transmembrane" evidence="11">
    <location>
        <begin position="13"/>
        <end position="408"/>
    </location>
</feature>
<dbReference type="RefSeq" id="WP_102951857.1">
    <property type="nucleotide sequence ID" value="NZ_CP024847.1"/>
</dbReference>
<feature type="transmembrane region" description="Helical" evidence="10">
    <location>
        <begin position="384"/>
        <end position="407"/>
    </location>
</feature>
<feature type="transmembrane region" description="Helical" evidence="10">
    <location>
        <begin position="297"/>
        <end position="327"/>
    </location>
</feature>
<evidence type="ECO:0000256" key="9">
    <source>
        <dbReference type="ARBA" id="ARBA00023201"/>
    </source>
</evidence>
<dbReference type="GO" id="GO:0005886">
    <property type="term" value="C:plasma membrane"/>
    <property type="evidence" value="ECO:0007669"/>
    <property type="project" value="UniProtKB-SubCell"/>
</dbReference>
<feature type="transmembrane region" description="Helical" evidence="10">
    <location>
        <begin position="265"/>
        <end position="285"/>
    </location>
</feature>
<feature type="transmembrane region" description="Helical" evidence="10">
    <location>
        <begin position="176"/>
        <end position="199"/>
    </location>
</feature>
<dbReference type="InterPro" id="IPR018422">
    <property type="entry name" value="Cation/H_exchanger_CPA1"/>
</dbReference>
<comment type="similarity">
    <text evidence="10">Belongs to the monovalent cation:proton antiporter 1 (CPA1) transporter (TC 2.A.36) family.</text>
</comment>
<dbReference type="GO" id="GO:0015385">
    <property type="term" value="F:sodium:proton antiporter activity"/>
    <property type="evidence" value="ECO:0007669"/>
    <property type="project" value="InterPro"/>
</dbReference>
<keyword evidence="10" id="KW-0050">Antiport</keyword>
<dbReference type="GO" id="GO:0051453">
    <property type="term" value="P:regulation of intracellular pH"/>
    <property type="evidence" value="ECO:0007669"/>
    <property type="project" value="TreeGrafter"/>
</dbReference>
<evidence type="ECO:0000256" key="1">
    <source>
        <dbReference type="ARBA" id="ARBA00004651"/>
    </source>
</evidence>
<name>A0A2I7N7Y2_9NEIS</name>
<keyword evidence="4 10" id="KW-0812">Transmembrane</keyword>
<evidence type="ECO:0000256" key="10">
    <source>
        <dbReference type="RuleBase" id="RU366002"/>
    </source>
</evidence>
<feature type="transmembrane region" description="Helical" evidence="10">
    <location>
        <begin position="348"/>
        <end position="372"/>
    </location>
</feature>
<sequence length="537" mass="60517">MHQLEVLFLLMSVIIAVNLLAIRIKLPLPIVLTLTGLLIGLFSNRALIEVDPEVVFLIFLPPLLFEAAHNVSWQEFREFRKTILTLAIGLVIFTALCVAGISTYLIPDMSIMAGLLLGAIVAPPDAVAATSATKGLNIPKHIITILEGESLVNDASSLILYQFTLLALLSGKVSLIHLPLSFIVISGGGVLLGLIFAIVLTKILRKIKDPTTITVISLLFPMVIYIVAEELHISGVLAVVSSGLYLSWYSFSLINFQTRFKMKEFWDVVTFILNGMIFILIGLQLPSLVKEFNNHQLFLLIVDGIIISLVVIFARIIWIFPMALINIYHYNKKNHEKIIIDKNAIKQIFVLSWAGMRGMVSLAIALALPLSITNGSAFPYRNEIILIAFTVITVTLLLHGLTLPLIIKKFRIKHDLSASINTEKELRHDILNKSISYIENEMNDNYPPNTLKELKKKVADELKFRTSQDDNTREEEQLLLSAIKELINFQQELLIDIQKSNNHPTEILRRIEEDIDVLNLAINHKYHKWHQNDQIKH</sequence>
<dbReference type="EMBL" id="CP024847">
    <property type="protein sequence ID" value="AUR52568.1"/>
    <property type="molecule type" value="Genomic_DNA"/>
</dbReference>
<protein>
    <submittedName>
        <fullName evidence="12">Na+/H+ antiporter</fullName>
    </submittedName>
</protein>
<dbReference type="OrthoDB" id="9809206at2"/>
<dbReference type="GO" id="GO:0098719">
    <property type="term" value="P:sodium ion import across plasma membrane"/>
    <property type="evidence" value="ECO:0007669"/>
    <property type="project" value="TreeGrafter"/>
</dbReference>
<dbReference type="InterPro" id="IPR004705">
    <property type="entry name" value="Cation/H_exchanger_CPA1_bac"/>
</dbReference>
<evidence type="ECO:0000256" key="7">
    <source>
        <dbReference type="ARBA" id="ARBA00023065"/>
    </source>
</evidence>
<dbReference type="Gene3D" id="6.10.140.1330">
    <property type="match status" value="1"/>
</dbReference>
<dbReference type="Pfam" id="PF00999">
    <property type="entry name" value="Na_H_Exchanger"/>
    <property type="match status" value="1"/>
</dbReference>
<evidence type="ECO:0000256" key="4">
    <source>
        <dbReference type="ARBA" id="ARBA00022692"/>
    </source>
</evidence>
<feature type="transmembrane region" description="Helical" evidence="10">
    <location>
        <begin position="83"/>
        <end position="105"/>
    </location>
</feature>